<organism evidence="1 2">
    <name type="scientific">Arctium lappa</name>
    <name type="common">Greater burdock</name>
    <name type="synonym">Lappa major</name>
    <dbReference type="NCBI Taxonomy" id="4217"/>
    <lineage>
        <taxon>Eukaryota</taxon>
        <taxon>Viridiplantae</taxon>
        <taxon>Streptophyta</taxon>
        <taxon>Embryophyta</taxon>
        <taxon>Tracheophyta</taxon>
        <taxon>Spermatophyta</taxon>
        <taxon>Magnoliopsida</taxon>
        <taxon>eudicotyledons</taxon>
        <taxon>Gunneridae</taxon>
        <taxon>Pentapetalae</taxon>
        <taxon>asterids</taxon>
        <taxon>campanulids</taxon>
        <taxon>Asterales</taxon>
        <taxon>Asteraceae</taxon>
        <taxon>Carduoideae</taxon>
        <taxon>Cardueae</taxon>
        <taxon>Arctiinae</taxon>
        <taxon>Arctium</taxon>
    </lineage>
</organism>
<comment type="caution">
    <text evidence="1">The sequence shown here is derived from an EMBL/GenBank/DDBJ whole genome shotgun (WGS) entry which is preliminary data.</text>
</comment>
<name>A0ACB9FHH2_ARCLA</name>
<evidence type="ECO:0000313" key="1">
    <source>
        <dbReference type="EMBL" id="KAI3770798.1"/>
    </source>
</evidence>
<sequence length="2377" mass="269244">MENFTESSSSLVSKVPMLKPSEFDMWKIRIRQYILLTDYSMWEIIENGPSEAGRIGPDGKRPPPKTDGERKIRQTEMKALSTLLLAIPNEYQHQFCNCTDAQILWNALEKRFAGTKSIKRNQRDVLKQQYENFTSSKNESMTQTFDRFNKLIGELATVGVKMDQDDINRKFLRSLGDEWTMYTVSYRQSDNLEEKELDDLLKQSTASGASSEKGTETIFEAFLSSHSNNSLINDDLDQLHPDDLEEMDIKWQMAMLSMRVKKFFKRTGRNNFSQRREDGAGFDKTKVECYKCHMKGHFVRECRSVVPNNNHQQAQNGGYTQNKNLAQALVSQQGMGFDWSDQGEEAIQNQDLMAEVSDLPSEVISNLCTKSCIDTVKRYRDHNQSMCDDLKRLEKDRRDYVLIVERFEEQIKGFQANELQHSYDTNYWKWEKNELETKLSKSLEESDKLKGELSKVKLDIEKFSYASKAMDSLLKAQIHDKMKPGIGYNSTPPPYNNNYISPTSDLLETKEKKDLSEKAFKIDPLDEVVIKDLTEKEASKNRDNDMSKKILVENNIITNEGCGKIWVKSKEIERTKGKDNKVHYKQTTIVNPGSCKQCACSKAKSLNSGLKRGNQRNWNNQWAQKQGVDLSKINRPKPCFICGKLNHLAKHCFFNPINQQMTFHRSVQKPVGYRKDGKNYVIKKHGERKGLMKKEFLKESIKMWVPKSTKPVSTADRVSAAGSIIAATCVSTAANTVSTSSKVNTAHTVTAANTVTTANKVSIAKHASAAKAVSTSKTSTTSSKNVSKPIVVTKYSKHEELKFKNLGNQQLKGKNIWHVDSGCSRHMTGNMSCLQDFKHINGGHVAFGDNLTGGKISGKGNVTKGKMTFKDVYYVDQLKYSLLSVSQLLHMDLFGPSNVMSIGKKSYCLVIVDDYSRFTWVYFLRTKDETSGLIKSFILRIENQTNQKVKIIRSDNGTEFKNLYLNTFCEEKGIERQYSAPRTPQQNGVAERRNRTLIEAARSLLADSKLPITFWAEAVNTACYVENRVLVIKPKNKTPYEILNKRKPFIGFFKPFGCPCTILNTKTHLGKFDSKADDGFLVGYSSQMNSFEYCEKEPSTGPSQSEEEARDEETPENKESEVAADNTSVEVNDSNLEVELNEEPSHNTRVQKNHPPQLVIGDISSPMMTRHQSRLQEMQDQQHTVLSCFLSQLEPKKAHDAMKESSWIEAMQEEQLQFKLQDVWDLVDLPKGHRAIGTKWIFRNKRDERGIVIRNKARLVAQGYTQEEGIDYEEVFAPVARIEAIRLFLAYASYMNFKVYQMDVKSAFLYGSIEKEVYVCQPPGFENPSYPDRVYKLKKALYGLQQAPRAWYDTLSSYLLENGFERGVIDKTLFIKRKKKEILLVQIYVDDIIFGSTRDSMCKEFEDLMHQRFKMSSMGELTFFLGLQVQQKSYGIFICQSKYVQDILTKFGFSESKPASTPMETHKQITADLEGEDMDVYHYRSMIGSLMYLTSSRPDIMFPVCVCARFQVRPKQSHFQAVKRIFRYLKGQPRLGLWYPHDSPFDLIAYSDSDLGGANLDRKSTSGGCQFLGARLVSWQCKKQTTVSTSTTEAEYIAAASCCSQVLWIQNQMLDYGVTFLHTPIFIDNSSAISIVNNPVKHSKTKHIEIRYHFIRDCNEKKLVQVVKVHTDNQFADLFTKAFDVGRFTFLGIHSSTQFSLSFNEQEHPSSMASMAFIDEHNEIAMLQKPKQAAGFHQIVDFLKSSHIAHALIVAPTIYIEHQRQFWANVTIVAENGVQMIKTGVCDQPLTVTEEVIRISLRLDDASGITSIPNDELFSSLTRMGYGGPLGVFKFSKAKFSPQWRFFVHTLMHCISKKTTGWSEFSSTIAYALVCLATARRYNFSQMIFSDLVSNMGNKKSFFMYPRFVQEVITHVLTDIPQPVGVYVPKPPKGKVFSNMRRSAGDSEGVDTPLFSTMMVVSQTNEGMAAGSRPPLDHPTASQSQPSHSKLIPQSLLEKPTSPITQTYKRKHVKKAPSLLVPSSPKPLSPLKENSLLGNIHKETKGVSPNPKEVLSTEEEEHMGDEAATTPASTEEESGNINKTSPMATLNKQSFEGPWCQETTGVDSASARQKTSTYKRSNDPSIGGNTPGEGEDRYNYDELMETMGNINLDVIKQGKEIKEMKLVILSQQVQIAKLKKMVISMEAETERNSVQLEAETVSAAETSQAAVTELSPTEIEVAEMLIKAKNDTPKAKGVVINEGGEKKSEQKDMAAEAKNKGKAKMMESDQPVKKQRLVESDEALARKMQEDIEKEERVQVEKDREMAKALAAELNEAYQKGLETVKAKQRAISLRKAMIAKSSAKKRRPSQTYLATQERNKMITFLRSAIGVKKEIL</sequence>
<accession>A0ACB9FHH2</accession>
<evidence type="ECO:0000313" key="2">
    <source>
        <dbReference type="Proteomes" id="UP001055879"/>
    </source>
</evidence>
<gene>
    <name evidence="1" type="ORF">L6452_01942</name>
</gene>
<protein>
    <submittedName>
        <fullName evidence="1">Uncharacterized protein</fullName>
    </submittedName>
</protein>
<keyword evidence="2" id="KW-1185">Reference proteome</keyword>
<dbReference type="Proteomes" id="UP001055879">
    <property type="component" value="Linkage Group LG01"/>
</dbReference>
<reference evidence="2" key="1">
    <citation type="journal article" date="2022" name="Mol. Ecol. Resour.">
        <title>The genomes of chicory, endive, great burdock and yacon provide insights into Asteraceae palaeo-polyploidization history and plant inulin production.</title>
        <authorList>
            <person name="Fan W."/>
            <person name="Wang S."/>
            <person name="Wang H."/>
            <person name="Wang A."/>
            <person name="Jiang F."/>
            <person name="Liu H."/>
            <person name="Zhao H."/>
            <person name="Xu D."/>
            <person name="Zhang Y."/>
        </authorList>
    </citation>
    <scope>NUCLEOTIDE SEQUENCE [LARGE SCALE GENOMIC DNA]</scope>
    <source>
        <strain evidence="2">cv. Niubang</strain>
    </source>
</reference>
<dbReference type="EMBL" id="CM042047">
    <property type="protein sequence ID" value="KAI3770798.1"/>
    <property type="molecule type" value="Genomic_DNA"/>
</dbReference>
<reference evidence="1 2" key="2">
    <citation type="journal article" date="2022" name="Mol. Ecol. Resour.">
        <title>The genomes of chicory, endive, great burdock and yacon provide insights into Asteraceae paleo-polyploidization history and plant inulin production.</title>
        <authorList>
            <person name="Fan W."/>
            <person name="Wang S."/>
            <person name="Wang H."/>
            <person name="Wang A."/>
            <person name="Jiang F."/>
            <person name="Liu H."/>
            <person name="Zhao H."/>
            <person name="Xu D."/>
            <person name="Zhang Y."/>
        </authorList>
    </citation>
    <scope>NUCLEOTIDE SEQUENCE [LARGE SCALE GENOMIC DNA]</scope>
    <source>
        <strain evidence="2">cv. Niubang</strain>
    </source>
</reference>
<proteinExistence type="predicted"/>